<dbReference type="AlphaFoldDB" id="A0A2Y9A7U5"/>
<evidence type="ECO:0000313" key="2">
    <source>
        <dbReference type="Proteomes" id="UP000250222"/>
    </source>
</evidence>
<proteinExistence type="predicted"/>
<dbReference type="Proteomes" id="UP000250222">
    <property type="component" value="Unassembled WGS sequence"/>
</dbReference>
<dbReference type="RefSeq" id="WP_110852054.1">
    <property type="nucleotide sequence ID" value="NZ_QKLZ01000004.1"/>
</dbReference>
<organism evidence="1 2">
    <name type="scientific">Georgenia satyanarayanai</name>
    <dbReference type="NCBI Taxonomy" id="860221"/>
    <lineage>
        <taxon>Bacteria</taxon>
        <taxon>Bacillati</taxon>
        <taxon>Actinomycetota</taxon>
        <taxon>Actinomycetes</taxon>
        <taxon>Micrococcales</taxon>
        <taxon>Bogoriellaceae</taxon>
        <taxon>Georgenia</taxon>
    </lineage>
</organism>
<reference evidence="1 2" key="1">
    <citation type="submission" date="2016-10" db="EMBL/GenBank/DDBJ databases">
        <authorList>
            <person name="Cai Z."/>
        </authorList>
    </citation>
    <scope>NUCLEOTIDE SEQUENCE [LARGE SCALE GENOMIC DNA]</scope>
    <source>
        <strain evidence="1 2">CGMCC 1.10826</strain>
    </source>
</reference>
<accession>A0A2Y9A7U5</accession>
<keyword evidence="2" id="KW-1185">Reference proteome</keyword>
<dbReference type="OrthoDB" id="5147256at2"/>
<gene>
    <name evidence="1" type="ORF">SAMN05216184_104129</name>
</gene>
<dbReference type="EMBL" id="UETB01000004">
    <property type="protein sequence ID" value="SSA40430.1"/>
    <property type="molecule type" value="Genomic_DNA"/>
</dbReference>
<name>A0A2Y9A7U5_9MICO</name>
<protein>
    <submittedName>
        <fullName evidence="1">Uncharacterized protein</fullName>
    </submittedName>
</protein>
<sequence length="116" mass="12804">MTTTDDPTLAPDVRAKILADEYTQLAEQADHIKDRQDQIKALLVELLPGGGSVGDYKVTVTRPRRLDAKAIEAAFPVTQRPELYRPAINTTAVRKHIAEVNLEPFMVEGAPVVKVQ</sequence>
<evidence type="ECO:0000313" key="1">
    <source>
        <dbReference type="EMBL" id="SSA40430.1"/>
    </source>
</evidence>